<dbReference type="Proteomes" id="UP000315017">
    <property type="component" value="Chromosome"/>
</dbReference>
<protein>
    <submittedName>
        <fullName evidence="1">Uncharacterized protein</fullName>
    </submittedName>
</protein>
<sequence>MQIEPQSNHDVKHPTSQCIDWYSEGETRVVRVDGVEVRIRFIGRKGRRGRILVEAPAGAVIELSTARSGNEGCFF</sequence>
<name>A0A517YF44_9BACT</name>
<dbReference type="AlphaFoldDB" id="A0A517YF44"/>
<evidence type="ECO:0000313" key="1">
    <source>
        <dbReference type="EMBL" id="QDU28848.1"/>
    </source>
</evidence>
<dbReference type="KEGG" id="aagg:ETAA8_39530"/>
<organism evidence="1 2">
    <name type="scientific">Anatilimnocola aggregata</name>
    <dbReference type="NCBI Taxonomy" id="2528021"/>
    <lineage>
        <taxon>Bacteria</taxon>
        <taxon>Pseudomonadati</taxon>
        <taxon>Planctomycetota</taxon>
        <taxon>Planctomycetia</taxon>
        <taxon>Pirellulales</taxon>
        <taxon>Pirellulaceae</taxon>
        <taxon>Anatilimnocola</taxon>
    </lineage>
</organism>
<reference evidence="1 2" key="1">
    <citation type="submission" date="2019-02" db="EMBL/GenBank/DDBJ databases">
        <title>Deep-cultivation of Planctomycetes and their phenomic and genomic characterization uncovers novel biology.</title>
        <authorList>
            <person name="Wiegand S."/>
            <person name="Jogler M."/>
            <person name="Boedeker C."/>
            <person name="Pinto D."/>
            <person name="Vollmers J."/>
            <person name="Rivas-Marin E."/>
            <person name="Kohn T."/>
            <person name="Peeters S.H."/>
            <person name="Heuer A."/>
            <person name="Rast P."/>
            <person name="Oberbeckmann S."/>
            <person name="Bunk B."/>
            <person name="Jeske O."/>
            <person name="Meyerdierks A."/>
            <person name="Storesund J.E."/>
            <person name="Kallscheuer N."/>
            <person name="Luecker S."/>
            <person name="Lage O.M."/>
            <person name="Pohl T."/>
            <person name="Merkel B.J."/>
            <person name="Hornburger P."/>
            <person name="Mueller R.-W."/>
            <person name="Bruemmer F."/>
            <person name="Labrenz M."/>
            <person name="Spormann A.M."/>
            <person name="Op den Camp H."/>
            <person name="Overmann J."/>
            <person name="Amann R."/>
            <person name="Jetten M.S.M."/>
            <person name="Mascher T."/>
            <person name="Medema M.H."/>
            <person name="Devos D.P."/>
            <person name="Kaster A.-K."/>
            <person name="Ovreas L."/>
            <person name="Rohde M."/>
            <person name="Galperin M.Y."/>
            <person name="Jogler C."/>
        </authorList>
    </citation>
    <scope>NUCLEOTIDE SEQUENCE [LARGE SCALE GENOMIC DNA]</scope>
    <source>
        <strain evidence="1 2">ETA_A8</strain>
    </source>
</reference>
<dbReference type="EMBL" id="CP036274">
    <property type="protein sequence ID" value="QDU28848.1"/>
    <property type="molecule type" value="Genomic_DNA"/>
</dbReference>
<proteinExistence type="predicted"/>
<evidence type="ECO:0000313" key="2">
    <source>
        <dbReference type="Proteomes" id="UP000315017"/>
    </source>
</evidence>
<accession>A0A517YF44</accession>
<gene>
    <name evidence="1" type="ORF">ETAA8_39530</name>
</gene>
<keyword evidence="2" id="KW-1185">Reference proteome</keyword>